<dbReference type="InterPro" id="IPR050315">
    <property type="entry name" value="FAD-oxidoreductase_2"/>
</dbReference>
<accession>A0ABT7DPY1</accession>
<dbReference type="PANTHER" id="PTHR43400">
    <property type="entry name" value="FUMARATE REDUCTASE"/>
    <property type="match status" value="1"/>
</dbReference>
<evidence type="ECO:0000313" key="8">
    <source>
        <dbReference type="Proteomes" id="UP001232750"/>
    </source>
</evidence>
<dbReference type="PANTHER" id="PTHR43400:SF7">
    <property type="entry name" value="FAD-DEPENDENT OXIDOREDUCTASE 2 FAD BINDING DOMAIN-CONTAINING PROTEIN"/>
    <property type="match status" value="1"/>
</dbReference>
<feature type="domain" description="FAD-dependent oxidoreductase 2 FAD-binding" evidence="6">
    <location>
        <begin position="105"/>
        <end position="565"/>
    </location>
</feature>
<dbReference type="Pfam" id="PF00890">
    <property type="entry name" value="FAD_binding_2"/>
    <property type="match status" value="1"/>
</dbReference>
<dbReference type="InterPro" id="IPR027477">
    <property type="entry name" value="Succ_DH/fumarate_Rdtase_cat_sf"/>
</dbReference>
<keyword evidence="4" id="KW-0560">Oxidoreductase</keyword>
<dbReference type="EMBL" id="JASJEU010000024">
    <property type="protein sequence ID" value="MDJ1651593.1"/>
    <property type="molecule type" value="Genomic_DNA"/>
</dbReference>
<dbReference type="RefSeq" id="WP_283832940.1">
    <property type="nucleotide sequence ID" value="NZ_JASJEU010000024.1"/>
</dbReference>
<evidence type="ECO:0000256" key="1">
    <source>
        <dbReference type="ARBA" id="ARBA00001974"/>
    </source>
</evidence>
<dbReference type="PRINTS" id="PR00411">
    <property type="entry name" value="PNDRDTASEI"/>
</dbReference>
<evidence type="ECO:0000256" key="2">
    <source>
        <dbReference type="ARBA" id="ARBA00022630"/>
    </source>
</evidence>
<evidence type="ECO:0000259" key="6">
    <source>
        <dbReference type="Pfam" id="PF00890"/>
    </source>
</evidence>
<dbReference type="SUPFAM" id="SSF56425">
    <property type="entry name" value="Succinate dehydrogenase/fumarate reductase flavoprotein, catalytic domain"/>
    <property type="match status" value="1"/>
</dbReference>
<comment type="caution">
    <text evidence="7">The sequence shown here is derived from an EMBL/GenBank/DDBJ whole genome shotgun (WGS) entry which is preliminary data.</text>
</comment>
<evidence type="ECO:0000256" key="5">
    <source>
        <dbReference type="SAM" id="SignalP"/>
    </source>
</evidence>
<organism evidence="7 8">
    <name type="scientific">Gordonibacter faecis</name>
    <dbReference type="NCBI Taxonomy" id="3047475"/>
    <lineage>
        <taxon>Bacteria</taxon>
        <taxon>Bacillati</taxon>
        <taxon>Actinomycetota</taxon>
        <taxon>Coriobacteriia</taxon>
        <taxon>Eggerthellales</taxon>
        <taxon>Eggerthellaceae</taxon>
        <taxon>Gordonibacter</taxon>
    </lineage>
</organism>
<keyword evidence="8" id="KW-1185">Reference proteome</keyword>
<comment type="cofactor">
    <cofactor evidence="1">
        <name>FAD</name>
        <dbReference type="ChEBI" id="CHEBI:57692"/>
    </cofactor>
</comment>
<keyword evidence="5" id="KW-0732">Signal</keyword>
<dbReference type="Proteomes" id="UP001232750">
    <property type="component" value="Unassembled WGS sequence"/>
</dbReference>
<gene>
    <name evidence="7" type="ORF">QNJ86_12335</name>
</gene>
<dbReference type="InterPro" id="IPR003953">
    <property type="entry name" value="FAD-dep_OxRdtase_2_FAD-bd"/>
</dbReference>
<feature type="chain" id="PRO_5045210939" evidence="5">
    <location>
        <begin position="40"/>
        <end position="621"/>
    </location>
</feature>
<proteinExistence type="predicted"/>
<protein>
    <submittedName>
        <fullName evidence="7">FAD-binding protein</fullName>
    </submittedName>
</protein>
<evidence type="ECO:0000313" key="7">
    <source>
        <dbReference type="EMBL" id="MDJ1651593.1"/>
    </source>
</evidence>
<dbReference type="Gene3D" id="3.90.700.10">
    <property type="entry name" value="Succinate dehydrogenase/fumarate reductase flavoprotein, catalytic domain"/>
    <property type="match status" value="1"/>
</dbReference>
<reference evidence="7 8" key="1">
    <citation type="submission" date="2023-05" db="EMBL/GenBank/DDBJ databases">
        <title>Gordonibacter KGMB12511T sp. nov., isolated from faeces of healthy Korean.</title>
        <authorList>
            <person name="Kim H.S."/>
            <person name="Kim J.-S."/>
            <person name="Suh M.K."/>
            <person name="Eom M.K."/>
            <person name="Do H.E."/>
            <person name="Lee J.-S."/>
        </authorList>
    </citation>
    <scope>NUCLEOTIDE SEQUENCE [LARGE SCALE GENOMIC DNA]</scope>
    <source>
        <strain evidence="7 8">KGMB12511</strain>
    </source>
</reference>
<keyword evidence="3" id="KW-0274">FAD</keyword>
<evidence type="ECO:0000256" key="4">
    <source>
        <dbReference type="ARBA" id="ARBA00023002"/>
    </source>
</evidence>
<evidence type="ECO:0000256" key="3">
    <source>
        <dbReference type="ARBA" id="ARBA00022827"/>
    </source>
</evidence>
<sequence length="621" mass="66816">MSENTRATGGMSRRDFLTRAAVMAAGTAAASMVPAAAQAVEPGIIGDWAADGSRAVTVPASEEGNASGSDGTYREHNSAAFPADDATPIPPRAVPAKWDYECEICVVGAGGGGLNAAARAAELGAKTICVEALGLHGGNAQEAGMCAILGGSKLQESKRFAFPSYPFDARKLADWAIDEYHYACDPRLIHLIAEAGGVCIDWMADCGVQWRLGEVPVYVAPKNSTLDHHVLKMKDATDAMFSFGQKHGVEYHFQCPAEALVRDDDGRVVGVVCREDFKREVYIHATTAVILTAGGFCNNKALLKQYIPTAAMGCASSYLTAGETGECFRMGLGVGADVSGFNSSASFDGGVDWEAEGGQWARFLYDGMTQLSRQPWFTIDRCGNRLRYMDSRVGEDGANAIYALGDLATIQMTPPGHRSYIIFDSHYEEHLAGYAQEHCRKLITPDLEQIDKVPEHYRDWHHGVQDAIDADVLKKRDTLEELERDLGFEPGVLVEAVRKWNETCERGEDDFMYPMPPEWLHTISDPPFYGCRIGGNLYGTKAGLLINDQMQVVSTKGTPIPGLYAGWHTAGGACGENSYIGDPILGSLLGDVSLAFCGGYLCGTFATGNELGAQAHGGKEM</sequence>
<name>A0ABT7DPY1_9ACTN</name>
<dbReference type="InterPro" id="IPR006311">
    <property type="entry name" value="TAT_signal"/>
</dbReference>
<keyword evidence="2" id="KW-0285">Flavoprotein</keyword>
<feature type="signal peptide" evidence="5">
    <location>
        <begin position="1"/>
        <end position="39"/>
    </location>
</feature>
<dbReference type="PROSITE" id="PS51318">
    <property type="entry name" value="TAT"/>
    <property type="match status" value="1"/>
</dbReference>
<dbReference type="Gene3D" id="3.50.50.60">
    <property type="entry name" value="FAD/NAD(P)-binding domain"/>
    <property type="match status" value="1"/>
</dbReference>
<dbReference type="SUPFAM" id="SSF51905">
    <property type="entry name" value="FAD/NAD(P)-binding domain"/>
    <property type="match status" value="1"/>
</dbReference>
<dbReference type="InterPro" id="IPR036188">
    <property type="entry name" value="FAD/NAD-bd_sf"/>
</dbReference>